<keyword evidence="1" id="KW-0812">Transmembrane</keyword>
<keyword evidence="1" id="KW-0472">Membrane</keyword>
<feature type="transmembrane region" description="Helical" evidence="1">
    <location>
        <begin position="89"/>
        <end position="110"/>
    </location>
</feature>
<dbReference type="Proteomes" id="UP000469011">
    <property type="component" value="Unassembled WGS sequence"/>
</dbReference>
<evidence type="ECO:0000313" key="2">
    <source>
        <dbReference type="EMBL" id="NDW06107.1"/>
    </source>
</evidence>
<reference evidence="2 3" key="1">
    <citation type="submission" date="2020-01" db="EMBL/GenBank/DDBJ databases">
        <title>Jiella pacifica sp. nov.</title>
        <authorList>
            <person name="Xue Z."/>
            <person name="Zhu S."/>
            <person name="Chen J."/>
            <person name="Yang J."/>
        </authorList>
    </citation>
    <scope>NUCLEOTIDE SEQUENCE [LARGE SCALE GENOMIC DNA]</scope>
    <source>
        <strain evidence="2 3">40Bstr34</strain>
    </source>
</reference>
<name>A0A6N9T408_9HYPH</name>
<organism evidence="2 3">
    <name type="scientific">Jiella pacifica</name>
    <dbReference type="NCBI Taxonomy" id="2696469"/>
    <lineage>
        <taxon>Bacteria</taxon>
        <taxon>Pseudomonadati</taxon>
        <taxon>Pseudomonadota</taxon>
        <taxon>Alphaproteobacteria</taxon>
        <taxon>Hyphomicrobiales</taxon>
        <taxon>Aurantimonadaceae</taxon>
        <taxon>Jiella</taxon>
    </lineage>
</organism>
<accession>A0A6N9T408</accession>
<feature type="transmembrane region" description="Helical" evidence="1">
    <location>
        <begin position="236"/>
        <end position="263"/>
    </location>
</feature>
<comment type="caution">
    <text evidence="2">The sequence shown here is derived from an EMBL/GenBank/DDBJ whole genome shotgun (WGS) entry which is preliminary data.</text>
</comment>
<feature type="transmembrane region" description="Helical" evidence="1">
    <location>
        <begin position="54"/>
        <end position="77"/>
    </location>
</feature>
<feature type="transmembrane region" description="Helical" evidence="1">
    <location>
        <begin position="20"/>
        <end position="42"/>
    </location>
</feature>
<gene>
    <name evidence="2" type="ORF">GTK09_16930</name>
</gene>
<protein>
    <submittedName>
        <fullName evidence="2">Uncharacterized protein</fullName>
    </submittedName>
</protein>
<dbReference type="RefSeq" id="WP_163464641.1">
    <property type="nucleotide sequence ID" value="NZ_JAAAMG010000014.1"/>
</dbReference>
<keyword evidence="3" id="KW-1185">Reference proteome</keyword>
<dbReference type="AlphaFoldDB" id="A0A6N9T408"/>
<dbReference type="EMBL" id="JAAAMG010000014">
    <property type="protein sequence ID" value="NDW06107.1"/>
    <property type="molecule type" value="Genomic_DNA"/>
</dbReference>
<proteinExistence type="predicted"/>
<evidence type="ECO:0000313" key="3">
    <source>
        <dbReference type="Proteomes" id="UP000469011"/>
    </source>
</evidence>
<sequence>MQRQKQAPTFASTDAVFQAAAAGVLVAAMVQLSAALAGFGLIEDLYQAGRGAPFVSIAGVFWVAASALAFAIGGFASARLADAHRFRDALFCGLLTFSSALLAAVVILTLRPPALVDRSLGPVGNAVAAMAVATRVPSPDASVELSALRGEVQMFLDPASAEDRVPDRAGTSRSDTGTALTTVFAGIDETADEAAVAAAVDAIEAAAGVTKPVAERRLIAWQQAHDRALRSARRSAAAAAGAVSTACFSAFVALLAALLACLFGGVLGRHRSRVVELGARWH</sequence>
<keyword evidence="1" id="KW-1133">Transmembrane helix</keyword>
<evidence type="ECO:0000256" key="1">
    <source>
        <dbReference type="SAM" id="Phobius"/>
    </source>
</evidence>